<reference evidence="1 2" key="1">
    <citation type="submission" date="2018-09" db="EMBL/GenBank/DDBJ databases">
        <title>Characterization of the phylogenetic diversity of five novel species belonging to the genus Bifidobacterium.</title>
        <authorList>
            <person name="Lugli G.A."/>
            <person name="Duranti S."/>
            <person name="Milani C."/>
        </authorList>
    </citation>
    <scope>NUCLEOTIDE SEQUENCE [LARGE SCALE GENOMIC DNA]</scope>
    <source>
        <strain evidence="1 2">2033B</strain>
    </source>
</reference>
<keyword evidence="2" id="KW-1185">Reference proteome</keyword>
<protein>
    <submittedName>
        <fullName evidence="1">Uncharacterized protein</fullName>
    </submittedName>
</protein>
<dbReference type="Proteomes" id="UP000287470">
    <property type="component" value="Unassembled WGS sequence"/>
</dbReference>
<evidence type="ECO:0000313" key="2">
    <source>
        <dbReference type="Proteomes" id="UP000287470"/>
    </source>
</evidence>
<gene>
    <name evidence="1" type="ORF">D2E24_0838</name>
</gene>
<dbReference type="AlphaFoldDB" id="A0A430FV22"/>
<dbReference type="EMBL" id="QXGK01000006">
    <property type="protein sequence ID" value="RSX57245.1"/>
    <property type="molecule type" value="Genomic_DNA"/>
</dbReference>
<evidence type="ECO:0000313" key="1">
    <source>
        <dbReference type="EMBL" id="RSX57245.1"/>
    </source>
</evidence>
<dbReference type="OrthoDB" id="3238410at2"/>
<dbReference type="RefSeq" id="WP_125968096.1">
    <property type="nucleotide sequence ID" value="NZ_QXGK01000006.1"/>
</dbReference>
<sequence>MVAESNTLVRTDGRGDLGELSLRYYGPALDADHSISAKALAPALLNFADAVEAAKDEMSPESQVELRVKATRPGSFDIQLLLQGVGDFANSTQGQGLEWLATVGGVGFLTILIGAVRFAKHVHEHGEPEVVKAEPLPEDDGTTFSEEKVTVRFSDGTVCETYRSSMRIAGSRKFVNAAGKALAGPAAEEGVDGAELSSRTESVDVDKRTARGMADWTPNEEVISETDATLTVQPLDAHFEPGKKWHVTVGGETKYTVDMEDPAFIRAVESGKRIGKRDMFVVTMHTVSSRGKDGRLKARHAITKVQRHIPYDEEFQGELNI</sequence>
<accession>A0A430FV22</accession>
<organism evidence="1 2">
    <name type="scientific">Bifidobacterium samirii</name>
    <dbReference type="NCBI Taxonomy" id="2306974"/>
    <lineage>
        <taxon>Bacteria</taxon>
        <taxon>Bacillati</taxon>
        <taxon>Actinomycetota</taxon>
        <taxon>Actinomycetes</taxon>
        <taxon>Bifidobacteriales</taxon>
        <taxon>Bifidobacteriaceae</taxon>
        <taxon>Bifidobacterium</taxon>
    </lineage>
</organism>
<comment type="caution">
    <text evidence="1">The sequence shown here is derived from an EMBL/GenBank/DDBJ whole genome shotgun (WGS) entry which is preliminary data.</text>
</comment>
<name>A0A430FV22_9BIFI</name>
<proteinExistence type="predicted"/>